<keyword evidence="1" id="KW-0805">Transcription regulation</keyword>
<feature type="domain" description="HTH marR-type" evidence="4">
    <location>
        <begin position="17"/>
        <end position="152"/>
    </location>
</feature>
<dbReference type="STRING" id="445932.Emin_0783"/>
<accession>B2KCU2</accession>
<dbReference type="KEGG" id="emi:Emin_0783"/>
<organism evidence="5 6">
    <name type="scientific">Elusimicrobium minutum (strain Pei191)</name>
    <dbReference type="NCBI Taxonomy" id="445932"/>
    <lineage>
        <taxon>Bacteria</taxon>
        <taxon>Pseudomonadati</taxon>
        <taxon>Elusimicrobiota</taxon>
        <taxon>Elusimicrobia</taxon>
        <taxon>Elusimicrobiales</taxon>
        <taxon>Elusimicrobiaceae</taxon>
        <taxon>Elusimicrobium</taxon>
    </lineage>
</organism>
<evidence type="ECO:0000256" key="3">
    <source>
        <dbReference type="ARBA" id="ARBA00023163"/>
    </source>
</evidence>
<dbReference type="GO" id="GO:0003700">
    <property type="term" value="F:DNA-binding transcription factor activity"/>
    <property type="evidence" value="ECO:0007669"/>
    <property type="project" value="InterPro"/>
</dbReference>
<dbReference type="OrthoDB" id="5327581at2"/>
<evidence type="ECO:0000259" key="4">
    <source>
        <dbReference type="PROSITE" id="PS50995"/>
    </source>
</evidence>
<dbReference type="HOGENOM" id="CLU_083287_18_6_0"/>
<dbReference type="RefSeq" id="WP_012414953.1">
    <property type="nucleotide sequence ID" value="NC_010644.1"/>
</dbReference>
<evidence type="ECO:0000256" key="2">
    <source>
        <dbReference type="ARBA" id="ARBA00023125"/>
    </source>
</evidence>
<keyword evidence="3" id="KW-0804">Transcription</keyword>
<dbReference type="EMBL" id="CP001055">
    <property type="protein sequence ID" value="ACC98338.1"/>
    <property type="molecule type" value="Genomic_DNA"/>
</dbReference>
<dbReference type="SUPFAM" id="SSF46785">
    <property type="entry name" value="Winged helix' DNA-binding domain"/>
    <property type="match status" value="1"/>
</dbReference>
<protein>
    <submittedName>
        <fullName evidence="5">Transcriptional regulator</fullName>
    </submittedName>
</protein>
<sequence length="158" mass="17689">MADFRDYGILPEKGRQYEEVIYVMALIYNIINNEASNYLARFDLTPAKFNILMVIKYSGKNDGLTQVEIGKRLIVSAGNITKILDRLSAQGFITRAPSKTDRRANVIKITKIGSDTVEEAWGGYDAILKKASSFLTASEQKNTAFVLKKWFNSLIKGA</sequence>
<dbReference type="Gene3D" id="1.10.10.10">
    <property type="entry name" value="Winged helix-like DNA-binding domain superfamily/Winged helix DNA-binding domain"/>
    <property type="match status" value="1"/>
</dbReference>
<gene>
    <name evidence="5" type="ordered locus">Emin_0783</name>
</gene>
<dbReference type="PRINTS" id="PR00598">
    <property type="entry name" value="HTHMARR"/>
</dbReference>
<dbReference type="InterPro" id="IPR036390">
    <property type="entry name" value="WH_DNA-bd_sf"/>
</dbReference>
<dbReference type="Pfam" id="PF12802">
    <property type="entry name" value="MarR_2"/>
    <property type="match status" value="1"/>
</dbReference>
<keyword evidence="2" id="KW-0238">DNA-binding</keyword>
<dbReference type="PANTHER" id="PTHR42756:SF1">
    <property type="entry name" value="TRANSCRIPTIONAL REPRESSOR OF EMRAB OPERON"/>
    <property type="match status" value="1"/>
</dbReference>
<evidence type="ECO:0000313" key="5">
    <source>
        <dbReference type="EMBL" id="ACC98338.1"/>
    </source>
</evidence>
<evidence type="ECO:0000256" key="1">
    <source>
        <dbReference type="ARBA" id="ARBA00023015"/>
    </source>
</evidence>
<keyword evidence="6" id="KW-1185">Reference proteome</keyword>
<reference evidence="5 6" key="1">
    <citation type="journal article" date="2009" name="Appl. Environ. Microbiol.">
        <title>Genomic analysis of 'Elusimicrobium minutum,' the first cultivated representative of the phylum 'Elusimicrobia' (formerly termite group 1).</title>
        <authorList>
            <person name="Herlemann D.P.R."/>
            <person name="Geissinger O."/>
            <person name="Ikeda-Ohtsubo W."/>
            <person name="Kunin V."/>
            <person name="Sun H."/>
            <person name="Lapidus A."/>
            <person name="Hugenholtz P."/>
            <person name="Brune A."/>
        </authorList>
    </citation>
    <scope>NUCLEOTIDE SEQUENCE [LARGE SCALE GENOMIC DNA]</scope>
    <source>
        <strain evidence="5 6">Pei191</strain>
    </source>
</reference>
<name>B2KCU2_ELUMP</name>
<dbReference type="PROSITE" id="PS50995">
    <property type="entry name" value="HTH_MARR_2"/>
    <property type="match status" value="1"/>
</dbReference>
<dbReference type="InterPro" id="IPR000835">
    <property type="entry name" value="HTH_MarR-typ"/>
</dbReference>
<dbReference type="GO" id="GO:0003677">
    <property type="term" value="F:DNA binding"/>
    <property type="evidence" value="ECO:0007669"/>
    <property type="project" value="UniProtKB-KW"/>
</dbReference>
<proteinExistence type="predicted"/>
<dbReference type="Proteomes" id="UP000001029">
    <property type="component" value="Chromosome"/>
</dbReference>
<dbReference type="AlphaFoldDB" id="B2KCU2"/>
<dbReference type="PANTHER" id="PTHR42756">
    <property type="entry name" value="TRANSCRIPTIONAL REGULATOR, MARR"/>
    <property type="match status" value="1"/>
</dbReference>
<dbReference type="InterPro" id="IPR036388">
    <property type="entry name" value="WH-like_DNA-bd_sf"/>
</dbReference>
<evidence type="ECO:0000313" key="6">
    <source>
        <dbReference type="Proteomes" id="UP000001029"/>
    </source>
</evidence>
<dbReference type="SMART" id="SM00347">
    <property type="entry name" value="HTH_MARR"/>
    <property type="match status" value="1"/>
</dbReference>